<evidence type="ECO:0000313" key="2">
    <source>
        <dbReference type="EMBL" id="RVU41558.1"/>
    </source>
</evidence>
<evidence type="ECO:0008006" key="4">
    <source>
        <dbReference type="Google" id="ProtNLM"/>
    </source>
</evidence>
<comment type="caution">
    <text evidence="2">The sequence shown here is derived from an EMBL/GenBank/DDBJ whole genome shotgun (WGS) entry which is preliminary data.</text>
</comment>
<dbReference type="PANTHER" id="PTHR41339:SF1">
    <property type="entry name" value="SECRETED PROTEIN"/>
    <property type="match status" value="1"/>
</dbReference>
<keyword evidence="1" id="KW-0732">Signal</keyword>
<name>A0ABY0CNK5_9DELT</name>
<gene>
    <name evidence="2" type="ORF">EA187_18030</name>
</gene>
<feature type="signal peptide" evidence="1">
    <location>
        <begin position="1"/>
        <end position="19"/>
    </location>
</feature>
<sequence>MVRRWKGLVSVSLTCCALAAAVGCVEDKGEEGTPDEPIELSGTIDADRSFSGEVRITSSIDIAARLTFEPCTRVTIASGALIAVVENGAINAVGEEDCPVIFESANANPAAGDWQRIDIYNRADNANVFEHAIIRHGDGENYGMIWVEEGAQISMKNVSLEKSAYSAIQINGDARIDAFDAVSFKDIGGALVEVAAERVAALAPLTLSGTNPRPYVRVPFSEVMSDVRWSNLGVPYVSEGLEAQAGLTLEAGVTMKLAPEAYVRLRDGGQLVTEGTAEAPVVIESSKSSPAAGDWATIEIYSSAGNGSSLTHTTVRHGGGDGYGAFWVEDGAALALDNVTFEQNEGCDIDELGSIDANNTEFVPCGG</sequence>
<dbReference type="RefSeq" id="WP_127781160.1">
    <property type="nucleotide sequence ID" value="NZ_SADD01000015.1"/>
</dbReference>
<dbReference type="PANTHER" id="PTHR41339">
    <property type="entry name" value="LIPL48"/>
    <property type="match status" value="1"/>
</dbReference>
<dbReference type="PROSITE" id="PS51257">
    <property type="entry name" value="PROKAR_LIPOPROTEIN"/>
    <property type="match status" value="1"/>
</dbReference>
<evidence type="ECO:0000256" key="1">
    <source>
        <dbReference type="SAM" id="SignalP"/>
    </source>
</evidence>
<keyword evidence="3" id="KW-1185">Reference proteome</keyword>
<protein>
    <recommendedName>
        <fullName evidence="4">Right-handed parallel beta-helix repeat-containing protein</fullName>
    </recommendedName>
</protein>
<feature type="chain" id="PRO_5045816857" description="Right-handed parallel beta-helix repeat-containing protein" evidence="1">
    <location>
        <begin position="20"/>
        <end position="367"/>
    </location>
</feature>
<evidence type="ECO:0000313" key="3">
    <source>
        <dbReference type="Proteomes" id="UP000282926"/>
    </source>
</evidence>
<reference evidence="2 3" key="1">
    <citation type="submission" date="2019-01" db="EMBL/GenBank/DDBJ databases">
        <title>Lujinxingia litoralis gen. nov., sp. nov. and Lujinxingia sediminis gen. nov., sp. nov., new members in the order Bradymonadales, isolated from coastal sediment.</title>
        <authorList>
            <person name="Li C.-M."/>
        </authorList>
    </citation>
    <scope>NUCLEOTIDE SEQUENCE [LARGE SCALE GENOMIC DNA]</scope>
    <source>
        <strain evidence="2 3">SEH01</strain>
    </source>
</reference>
<accession>A0ABY0CNK5</accession>
<dbReference type="EMBL" id="SADD01000015">
    <property type="protein sequence ID" value="RVU41558.1"/>
    <property type="molecule type" value="Genomic_DNA"/>
</dbReference>
<proteinExistence type="predicted"/>
<dbReference type="Proteomes" id="UP000282926">
    <property type="component" value="Unassembled WGS sequence"/>
</dbReference>
<organism evidence="2 3">
    <name type="scientific">Lujinxingia sediminis</name>
    <dbReference type="NCBI Taxonomy" id="2480984"/>
    <lineage>
        <taxon>Bacteria</taxon>
        <taxon>Deltaproteobacteria</taxon>
        <taxon>Bradymonadales</taxon>
        <taxon>Lujinxingiaceae</taxon>
        <taxon>Lujinxingia</taxon>
    </lineage>
</organism>